<reference evidence="1" key="1">
    <citation type="submission" date="2021-09" db="EMBL/GenBank/DDBJ databases">
        <authorList>
            <consortium name="AG Swart"/>
            <person name="Singh M."/>
            <person name="Singh A."/>
            <person name="Seah K."/>
            <person name="Emmerich C."/>
        </authorList>
    </citation>
    <scope>NUCLEOTIDE SEQUENCE</scope>
    <source>
        <strain evidence="1">ATCC30299</strain>
    </source>
</reference>
<accession>A0AAU9JW77</accession>
<dbReference type="EMBL" id="CAJZBQ010000049">
    <property type="protein sequence ID" value="CAG9329871.1"/>
    <property type="molecule type" value="Genomic_DNA"/>
</dbReference>
<protein>
    <submittedName>
        <fullName evidence="1">Uncharacterized protein</fullName>
    </submittedName>
</protein>
<organism evidence="1 2">
    <name type="scientific">Blepharisma stoltei</name>
    <dbReference type="NCBI Taxonomy" id="1481888"/>
    <lineage>
        <taxon>Eukaryota</taxon>
        <taxon>Sar</taxon>
        <taxon>Alveolata</taxon>
        <taxon>Ciliophora</taxon>
        <taxon>Postciliodesmatophora</taxon>
        <taxon>Heterotrichea</taxon>
        <taxon>Heterotrichida</taxon>
        <taxon>Blepharismidae</taxon>
        <taxon>Blepharisma</taxon>
    </lineage>
</organism>
<proteinExistence type="predicted"/>
<sequence length="77" mass="9177">MYIVISGYLNKNLFRYAVYGPEVFWIVPYDFQANRHKILISADRLYLIECGGSIYESDMSNWKLNSKWEIWSSLFVI</sequence>
<dbReference type="AlphaFoldDB" id="A0AAU9JW77"/>
<evidence type="ECO:0000313" key="1">
    <source>
        <dbReference type="EMBL" id="CAG9329871.1"/>
    </source>
</evidence>
<name>A0AAU9JW77_9CILI</name>
<gene>
    <name evidence="1" type="ORF">BSTOLATCC_MIC49910</name>
</gene>
<comment type="caution">
    <text evidence="1">The sequence shown here is derived from an EMBL/GenBank/DDBJ whole genome shotgun (WGS) entry which is preliminary data.</text>
</comment>
<keyword evidence="2" id="KW-1185">Reference proteome</keyword>
<evidence type="ECO:0000313" key="2">
    <source>
        <dbReference type="Proteomes" id="UP001162131"/>
    </source>
</evidence>
<dbReference type="Proteomes" id="UP001162131">
    <property type="component" value="Unassembled WGS sequence"/>
</dbReference>